<gene>
    <name evidence="9" type="ORF">GCM10010315_34870</name>
</gene>
<dbReference type="InterPro" id="IPR005158">
    <property type="entry name" value="BTAD"/>
</dbReference>
<dbReference type="SUPFAM" id="SSF46894">
    <property type="entry name" value="C-terminal effector domain of the bipartite response regulators"/>
    <property type="match status" value="1"/>
</dbReference>
<comment type="similarity">
    <text evidence="1">Belongs to the AfsR/DnrI/RedD regulatory family.</text>
</comment>
<dbReference type="InterPro" id="IPR051677">
    <property type="entry name" value="AfsR-DnrI-RedD_regulator"/>
</dbReference>
<dbReference type="InterPro" id="IPR016032">
    <property type="entry name" value="Sig_transdc_resp-reg_C-effctor"/>
</dbReference>
<dbReference type="InterPro" id="IPR011990">
    <property type="entry name" value="TPR-like_helical_dom_sf"/>
</dbReference>
<evidence type="ECO:0000256" key="2">
    <source>
        <dbReference type="ARBA" id="ARBA00023012"/>
    </source>
</evidence>
<sequence length="315" mass="32966">MPAPAAGADIRPGRLPLTQAARPPAATRRREAAMTTAVRAGAIDFTLLGPVAARVGGRPVTVTGRRQRVVLALLVLARGRVVPVRTLIDAVWGDRPPLAARAAVTRSVLALRKAFRDAGHTGPLIVATRPGYRLLPGRSGIHDDVCAFEALVAAAEEAAAQEEFEEAATLYIRALALWRGPALDGVGGPATEMAAADLGARRTETCRALLGVGESQFEAGFVDEAETTFQAALCAAEALDDPLPAAEANLALGRLCGTFHRTVRAGRHLAAAQRAFRRAGLEATLPAPTPGTPPLLDLIPRQPGRIRGSAPDRGR</sequence>
<keyword evidence="10" id="KW-1185">Reference proteome</keyword>
<protein>
    <recommendedName>
        <fullName evidence="8">OmpR/PhoB-type domain-containing protein</fullName>
    </recommendedName>
</protein>
<feature type="region of interest" description="Disordered" evidence="7">
    <location>
        <begin position="1"/>
        <end position="27"/>
    </location>
</feature>
<evidence type="ECO:0000259" key="8">
    <source>
        <dbReference type="PROSITE" id="PS51755"/>
    </source>
</evidence>
<dbReference type="Proteomes" id="UP001500886">
    <property type="component" value="Unassembled WGS sequence"/>
</dbReference>
<dbReference type="Gene3D" id="1.25.40.10">
    <property type="entry name" value="Tetratricopeptide repeat domain"/>
    <property type="match status" value="1"/>
</dbReference>
<organism evidence="9 10">
    <name type="scientific">Streptomyces luteosporeus</name>
    <dbReference type="NCBI Taxonomy" id="173856"/>
    <lineage>
        <taxon>Bacteria</taxon>
        <taxon>Bacillati</taxon>
        <taxon>Actinomycetota</taxon>
        <taxon>Actinomycetes</taxon>
        <taxon>Kitasatosporales</taxon>
        <taxon>Streptomycetaceae</taxon>
        <taxon>Streptomyces</taxon>
    </lineage>
</organism>
<dbReference type="Pfam" id="PF03704">
    <property type="entry name" value="BTAD"/>
    <property type="match status" value="1"/>
</dbReference>
<evidence type="ECO:0000256" key="4">
    <source>
        <dbReference type="ARBA" id="ARBA00023125"/>
    </source>
</evidence>
<dbReference type="Gene3D" id="1.10.10.10">
    <property type="entry name" value="Winged helix-like DNA-binding domain superfamily/Winged helix DNA-binding domain"/>
    <property type="match status" value="1"/>
</dbReference>
<proteinExistence type="inferred from homology"/>
<dbReference type="InterPro" id="IPR001867">
    <property type="entry name" value="OmpR/PhoB-type_DNA-bd"/>
</dbReference>
<dbReference type="PROSITE" id="PS51755">
    <property type="entry name" value="OMPR_PHOB"/>
    <property type="match status" value="1"/>
</dbReference>
<evidence type="ECO:0000256" key="7">
    <source>
        <dbReference type="SAM" id="MobiDB-lite"/>
    </source>
</evidence>
<evidence type="ECO:0000256" key="5">
    <source>
        <dbReference type="ARBA" id="ARBA00023163"/>
    </source>
</evidence>
<comment type="caution">
    <text evidence="9">The sequence shown here is derived from an EMBL/GenBank/DDBJ whole genome shotgun (WGS) entry which is preliminary data.</text>
</comment>
<keyword evidence="5" id="KW-0804">Transcription</keyword>
<dbReference type="PANTHER" id="PTHR35807:SF1">
    <property type="entry name" value="TRANSCRIPTIONAL REGULATOR REDD"/>
    <property type="match status" value="1"/>
</dbReference>
<accession>A0ABP6GBP7</accession>
<evidence type="ECO:0000256" key="3">
    <source>
        <dbReference type="ARBA" id="ARBA00023015"/>
    </source>
</evidence>
<dbReference type="PANTHER" id="PTHR35807">
    <property type="entry name" value="TRANSCRIPTIONAL REGULATOR REDD-RELATED"/>
    <property type="match status" value="1"/>
</dbReference>
<keyword evidence="3" id="KW-0805">Transcription regulation</keyword>
<reference evidence="10" key="1">
    <citation type="journal article" date="2019" name="Int. J. Syst. Evol. Microbiol.">
        <title>The Global Catalogue of Microorganisms (GCM) 10K type strain sequencing project: providing services to taxonomists for standard genome sequencing and annotation.</title>
        <authorList>
            <consortium name="The Broad Institute Genomics Platform"/>
            <consortium name="The Broad Institute Genome Sequencing Center for Infectious Disease"/>
            <person name="Wu L."/>
            <person name="Ma J."/>
        </authorList>
    </citation>
    <scope>NUCLEOTIDE SEQUENCE [LARGE SCALE GENOMIC DNA]</scope>
    <source>
        <strain evidence="10">JCM 4542</strain>
    </source>
</reference>
<feature type="DNA-binding region" description="OmpR/PhoB-type" evidence="6">
    <location>
        <begin position="35"/>
        <end position="136"/>
    </location>
</feature>
<dbReference type="SMART" id="SM00862">
    <property type="entry name" value="Trans_reg_C"/>
    <property type="match status" value="1"/>
</dbReference>
<dbReference type="SUPFAM" id="SSF48452">
    <property type="entry name" value="TPR-like"/>
    <property type="match status" value="1"/>
</dbReference>
<evidence type="ECO:0000313" key="9">
    <source>
        <dbReference type="EMBL" id="GAA2718751.1"/>
    </source>
</evidence>
<feature type="compositionally biased region" description="Low complexity" evidence="7">
    <location>
        <begin position="14"/>
        <end position="26"/>
    </location>
</feature>
<feature type="region of interest" description="Disordered" evidence="7">
    <location>
        <begin position="283"/>
        <end position="315"/>
    </location>
</feature>
<dbReference type="InterPro" id="IPR036388">
    <property type="entry name" value="WH-like_DNA-bd_sf"/>
</dbReference>
<evidence type="ECO:0000256" key="6">
    <source>
        <dbReference type="PROSITE-ProRule" id="PRU01091"/>
    </source>
</evidence>
<feature type="domain" description="OmpR/PhoB-type" evidence="8">
    <location>
        <begin position="35"/>
        <end position="136"/>
    </location>
</feature>
<evidence type="ECO:0000313" key="10">
    <source>
        <dbReference type="Proteomes" id="UP001500886"/>
    </source>
</evidence>
<evidence type="ECO:0000256" key="1">
    <source>
        <dbReference type="ARBA" id="ARBA00005820"/>
    </source>
</evidence>
<keyword evidence="2" id="KW-0902">Two-component regulatory system</keyword>
<dbReference type="EMBL" id="BAAASL010000012">
    <property type="protein sequence ID" value="GAA2718751.1"/>
    <property type="molecule type" value="Genomic_DNA"/>
</dbReference>
<dbReference type="Pfam" id="PF00486">
    <property type="entry name" value="Trans_reg_C"/>
    <property type="match status" value="1"/>
</dbReference>
<name>A0ABP6GBP7_9ACTN</name>
<keyword evidence="4 6" id="KW-0238">DNA-binding</keyword>